<name>A0AAN7S3C7_MYCAM</name>
<organism evidence="1 2">
    <name type="scientific">Mycteria americana</name>
    <name type="common">Wood stork</name>
    <dbReference type="NCBI Taxonomy" id="33587"/>
    <lineage>
        <taxon>Eukaryota</taxon>
        <taxon>Metazoa</taxon>
        <taxon>Chordata</taxon>
        <taxon>Craniata</taxon>
        <taxon>Vertebrata</taxon>
        <taxon>Euteleostomi</taxon>
        <taxon>Archelosauria</taxon>
        <taxon>Archosauria</taxon>
        <taxon>Dinosauria</taxon>
        <taxon>Saurischia</taxon>
        <taxon>Theropoda</taxon>
        <taxon>Coelurosauria</taxon>
        <taxon>Aves</taxon>
        <taxon>Neognathae</taxon>
        <taxon>Neoaves</taxon>
        <taxon>Aequornithes</taxon>
        <taxon>Ciconiiformes</taxon>
        <taxon>Ciconiidae</taxon>
        <taxon>Mycteria</taxon>
    </lineage>
</organism>
<proteinExistence type="predicted"/>
<evidence type="ECO:0000313" key="2">
    <source>
        <dbReference type="Proteomes" id="UP001333110"/>
    </source>
</evidence>
<keyword evidence="2" id="KW-1185">Reference proteome</keyword>
<accession>A0AAN7S3C7</accession>
<dbReference type="EMBL" id="JAUNZN010000009">
    <property type="protein sequence ID" value="KAK4816978.1"/>
    <property type="molecule type" value="Genomic_DNA"/>
</dbReference>
<protein>
    <submittedName>
        <fullName evidence="1">Uncharacterized protein</fullName>
    </submittedName>
</protein>
<dbReference type="Proteomes" id="UP001333110">
    <property type="component" value="Unassembled WGS sequence"/>
</dbReference>
<reference evidence="1 2" key="1">
    <citation type="journal article" date="2023" name="J. Hered.">
        <title>Chromosome-level genome of the wood stork (Mycteria americana) provides insight into avian chromosome evolution.</title>
        <authorList>
            <person name="Flamio R. Jr."/>
            <person name="Ramstad K.M."/>
        </authorList>
    </citation>
    <scope>NUCLEOTIDE SEQUENCE [LARGE SCALE GENOMIC DNA]</scope>
    <source>
        <strain evidence="1">JAX WOST 10</strain>
    </source>
</reference>
<comment type="caution">
    <text evidence="1">The sequence shown here is derived from an EMBL/GenBank/DDBJ whole genome shotgun (WGS) entry which is preliminary data.</text>
</comment>
<evidence type="ECO:0000313" key="1">
    <source>
        <dbReference type="EMBL" id="KAK4816978.1"/>
    </source>
</evidence>
<gene>
    <name evidence="1" type="ORF">QYF61_025898</name>
</gene>
<sequence length="11" mass="1182">MREPHTVGQAG</sequence>